<sequence length="168" mass="18352">MVDEPEGPEAVQRATDACLRLLKARGRSRHELTLALERKGFPPSVRDAVLARLSEWGYLDDAKFARERAAALLGKGKLGPRAVLQRLQAHGLEGTEARRALSEAKDAVGFDALEAARQVLERRRLAGRPLDAKEQARAGRLLLSRGFAPDIVTRLVGEPSLDPSGQDE</sequence>
<dbReference type="GO" id="GO:0006282">
    <property type="term" value="P:regulation of DNA repair"/>
    <property type="evidence" value="ECO:0007669"/>
    <property type="project" value="UniProtKB-UniRule"/>
</dbReference>
<dbReference type="HAMAP" id="MF_01114">
    <property type="entry name" value="RecX"/>
    <property type="match status" value="1"/>
</dbReference>
<dbReference type="PANTHER" id="PTHR33602">
    <property type="entry name" value="REGULATORY PROTEIN RECX FAMILY PROTEIN"/>
    <property type="match status" value="1"/>
</dbReference>
<comment type="caution">
    <text evidence="8">The sequence shown here is derived from an EMBL/GenBank/DDBJ whole genome shotgun (WGS) entry which is preliminary data.</text>
</comment>
<feature type="domain" description="RecX third three-helical" evidence="6">
    <location>
        <begin position="113"/>
        <end position="154"/>
    </location>
</feature>
<evidence type="ECO:0000259" key="7">
    <source>
        <dbReference type="Pfam" id="PF21982"/>
    </source>
</evidence>
<evidence type="ECO:0000259" key="6">
    <source>
        <dbReference type="Pfam" id="PF21981"/>
    </source>
</evidence>
<reference evidence="8 9" key="1">
    <citation type="submission" date="2020-05" db="EMBL/GenBank/DDBJ databases">
        <authorList>
            <person name="Whitworth D."/>
        </authorList>
    </citation>
    <scope>NUCLEOTIDE SEQUENCE [LARGE SCALE GENOMIC DNA]</scope>
    <source>
        <strain evidence="8 9">AB043B</strain>
    </source>
</reference>
<dbReference type="AlphaFoldDB" id="A0A3A8HZC4"/>
<evidence type="ECO:0000256" key="3">
    <source>
        <dbReference type="ARBA" id="ARBA00018111"/>
    </source>
</evidence>
<comment type="subcellular location">
    <subcellularLocation>
        <location evidence="1 5">Cytoplasm</location>
    </subcellularLocation>
</comment>
<dbReference type="InterPro" id="IPR036388">
    <property type="entry name" value="WH-like_DNA-bd_sf"/>
</dbReference>
<dbReference type="InterPro" id="IPR053925">
    <property type="entry name" value="RecX_HTH_3rd"/>
</dbReference>
<dbReference type="OrthoDB" id="5295441at2"/>
<keyword evidence="4 5" id="KW-0963">Cytoplasm</keyword>
<dbReference type="Proteomes" id="UP000563426">
    <property type="component" value="Unassembled WGS sequence"/>
</dbReference>
<feature type="domain" description="RecX first three-helical" evidence="7">
    <location>
        <begin position="15"/>
        <end position="53"/>
    </location>
</feature>
<dbReference type="EMBL" id="JABFJV010000013">
    <property type="protein sequence ID" value="NOK32397.1"/>
    <property type="molecule type" value="Genomic_DNA"/>
</dbReference>
<dbReference type="GO" id="GO:0005737">
    <property type="term" value="C:cytoplasm"/>
    <property type="evidence" value="ECO:0007669"/>
    <property type="project" value="UniProtKB-SubCell"/>
</dbReference>
<evidence type="ECO:0000256" key="5">
    <source>
        <dbReference type="HAMAP-Rule" id="MF_01114"/>
    </source>
</evidence>
<comment type="similarity">
    <text evidence="2 5">Belongs to the RecX family.</text>
</comment>
<comment type="function">
    <text evidence="5">Modulates RecA activity.</text>
</comment>
<gene>
    <name evidence="5" type="primary">recX</name>
    <name evidence="8" type="ORF">HMI49_04185</name>
</gene>
<dbReference type="Pfam" id="PF21982">
    <property type="entry name" value="RecX_HTH1"/>
    <property type="match status" value="1"/>
</dbReference>
<organism evidence="8 9">
    <name type="scientific">Corallococcus exercitus</name>
    <dbReference type="NCBI Taxonomy" id="2316736"/>
    <lineage>
        <taxon>Bacteria</taxon>
        <taxon>Pseudomonadati</taxon>
        <taxon>Myxococcota</taxon>
        <taxon>Myxococcia</taxon>
        <taxon>Myxococcales</taxon>
        <taxon>Cystobacterineae</taxon>
        <taxon>Myxococcaceae</taxon>
        <taxon>Corallococcus</taxon>
    </lineage>
</organism>
<evidence type="ECO:0000313" key="9">
    <source>
        <dbReference type="Proteomes" id="UP000563426"/>
    </source>
</evidence>
<dbReference type="InterPro" id="IPR053926">
    <property type="entry name" value="RecX_HTH_1st"/>
</dbReference>
<name>A0A3A8HZC4_9BACT</name>
<dbReference type="PANTHER" id="PTHR33602:SF1">
    <property type="entry name" value="REGULATORY PROTEIN RECX FAMILY PROTEIN"/>
    <property type="match status" value="1"/>
</dbReference>
<dbReference type="Pfam" id="PF21981">
    <property type="entry name" value="RecX_HTH3"/>
    <property type="match status" value="1"/>
</dbReference>
<accession>A0A3A8HZC4</accession>
<evidence type="ECO:0000313" key="8">
    <source>
        <dbReference type="EMBL" id="NOK32397.1"/>
    </source>
</evidence>
<dbReference type="RefSeq" id="WP_120526840.1">
    <property type="nucleotide sequence ID" value="NZ_JABFJV010000013.1"/>
</dbReference>
<dbReference type="Gene3D" id="1.10.10.10">
    <property type="entry name" value="Winged helix-like DNA-binding domain superfamily/Winged helix DNA-binding domain"/>
    <property type="match status" value="3"/>
</dbReference>
<evidence type="ECO:0000256" key="1">
    <source>
        <dbReference type="ARBA" id="ARBA00004496"/>
    </source>
</evidence>
<protein>
    <recommendedName>
        <fullName evidence="3 5">Regulatory protein RecX</fullName>
    </recommendedName>
</protein>
<proteinExistence type="inferred from homology"/>
<keyword evidence="9" id="KW-1185">Reference proteome</keyword>
<dbReference type="InterPro" id="IPR003783">
    <property type="entry name" value="Regulatory_RecX"/>
</dbReference>
<evidence type="ECO:0000256" key="4">
    <source>
        <dbReference type="ARBA" id="ARBA00022490"/>
    </source>
</evidence>
<evidence type="ECO:0000256" key="2">
    <source>
        <dbReference type="ARBA" id="ARBA00009695"/>
    </source>
</evidence>